<gene>
    <name evidence="1" type="ORF">FRX48_09545</name>
</gene>
<sequence length="211" mass="23210">MVKKSTISDCYPDCQTFYKELDIERSRLAIEEPSMTLLEADPPEKTTASFWMKAQAKGPLNPGANNKTLRAKSTRFQSAFGGTKLIAETNMGAITKLYQGELDGSTTSMSIRTKVAGIPTNAHLKHFTIRSIKEEIQSHEATPIMTRLLYQKLTGFPAQLQSSRNQMRSQSGGIMSLSQTLNPGITAEPGNSQLTLGLTRLEKITPDLETV</sequence>
<evidence type="ECO:0000313" key="1">
    <source>
        <dbReference type="EMBL" id="KAA6406613.1"/>
    </source>
</evidence>
<dbReference type="AlphaFoldDB" id="A0A5M8PC19"/>
<dbReference type="EMBL" id="VXIT01000024">
    <property type="protein sequence ID" value="KAA6406613.1"/>
    <property type="molecule type" value="Genomic_DNA"/>
</dbReference>
<name>A0A5M8PC19_9LECA</name>
<reference evidence="1 2" key="1">
    <citation type="submission" date="2019-09" db="EMBL/GenBank/DDBJ databases">
        <title>The hologenome of the rock-dwelling lichen Lasallia pustulata.</title>
        <authorList>
            <person name="Greshake Tzovaras B."/>
            <person name="Segers F."/>
            <person name="Bicker A."/>
            <person name="Dal Grande F."/>
            <person name="Otte J."/>
            <person name="Hankeln T."/>
            <person name="Schmitt I."/>
            <person name="Ebersberger I."/>
        </authorList>
    </citation>
    <scope>NUCLEOTIDE SEQUENCE [LARGE SCALE GENOMIC DNA]</scope>
    <source>
        <strain evidence="1">A1-1</strain>
    </source>
</reference>
<dbReference type="Proteomes" id="UP000324767">
    <property type="component" value="Unassembled WGS sequence"/>
</dbReference>
<proteinExistence type="predicted"/>
<protein>
    <submittedName>
        <fullName evidence="1">Uncharacterized protein</fullName>
    </submittedName>
</protein>
<organism evidence="1 2">
    <name type="scientific">Lasallia pustulata</name>
    <dbReference type="NCBI Taxonomy" id="136370"/>
    <lineage>
        <taxon>Eukaryota</taxon>
        <taxon>Fungi</taxon>
        <taxon>Dikarya</taxon>
        <taxon>Ascomycota</taxon>
        <taxon>Pezizomycotina</taxon>
        <taxon>Lecanoromycetes</taxon>
        <taxon>OSLEUM clade</taxon>
        <taxon>Umbilicariomycetidae</taxon>
        <taxon>Umbilicariales</taxon>
        <taxon>Umbilicariaceae</taxon>
        <taxon>Lasallia</taxon>
    </lineage>
</organism>
<evidence type="ECO:0000313" key="2">
    <source>
        <dbReference type="Proteomes" id="UP000324767"/>
    </source>
</evidence>
<accession>A0A5M8PC19</accession>
<comment type="caution">
    <text evidence="1">The sequence shown here is derived from an EMBL/GenBank/DDBJ whole genome shotgun (WGS) entry which is preliminary data.</text>
</comment>